<dbReference type="Gene3D" id="3.10.110.10">
    <property type="entry name" value="Ubiquitin Conjugating Enzyme"/>
    <property type="match status" value="1"/>
</dbReference>
<sequence>MTQENDFCGPVITTPPKDVSFPVYHPNIDGMGDICIPILCFDNWKPATTLEDIMTSLIQILAEPDLSRPICQDIMEEYVKHALTIKGSSNSRTLVAMFLSSKAALTV</sequence>
<evidence type="ECO:0000313" key="7">
    <source>
        <dbReference type="Proteomes" id="UP000053660"/>
    </source>
</evidence>
<evidence type="ECO:0000256" key="4">
    <source>
        <dbReference type="RuleBase" id="RU362109"/>
    </source>
</evidence>
<dbReference type="AlphaFoldDB" id="A0A0B1TCT7"/>
<dbReference type="InterPro" id="IPR000608">
    <property type="entry name" value="UBC"/>
</dbReference>
<dbReference type="InterPro" id="IPR016135">
    <property type="entry name" value="UBQ-conjugating_enzyme/RWD"/>
</dbReference>
<dbReference type="Proteomes" id="UP000053660">
    <property type="component" value="Unassembled WGS sequence"/>
</dbReference>
<dbReference type="OrthoDB" id="9973183at2759"/>
<dbReference type="PANTHER" id="PTHR24067">
    <property type="entry name" value="UBIQUITIN-CONJUGATING ENZYME E2"/>
    <property type="match status" value="1"/>
</dbReference>
<dbReference type="EMBL" id="KN549982">
    <property type="protein sequence ID" value="KHJ95383.1"/>
    <property type="molecule type" value="Genomic_DNA"/>
</dbReference>
<keyword evidence="2 4" id="KW-0833">Ubl conjugation pathway</keyword>
<comment type="similarity">
    <text evidence="4">Belongs to the ubiquitin-conjugating enzyme family.</text>
</comment>
<dbReference type="Pfam" id="PF00179">
    <property type="entry name" value="UQ_con"/>
    <property type="match status" value="1"/>
</dbReference>
<dbReference type="GO" id="GO:0032446">
    <property type="term" value="P:protein modification by small protein conjugation"/>
    <property type="evidence" value="ECO:0007669"/>
    <property type="project" value="UniProtKB-ARBA"/>
</dbReference>
<name>A0A0B1TCT7_OESDE</name>
<evidence type="ECO:0000256" key="2">
    <source>
        <dbReference type="ARBA" id="ARBA00022786"/>
    </source>
</evidence>
<proteinExistence type="inferred from homology"/>
<organism evidence="6 7">
    <name type="scientific">Oesophagostomum dentatum</name>
    <name type="common">Nodular worm</name>
    <dbReference type="NCBI Taxonomy" id="61180"/>
    <lineage>
        <taxon>Eukaryota</taxon>
        <taxon>Metazoa</taxon>
        <taxon>Ecdysozoa</taxon>
        <taxon>Nematoda</taxon>
        <taxon>Chromadorea</taxon>
        <taxon>Rhabditida</taxon>
        <taxon>Rhabditina</taxon>
        <taxon>Rhabditomorpha</taxon>
        <taxon>Strongyloidea</taxon>
        <taxon>Strongylidae</taxon>
        <taxon>Oesophagostomum</taxon>
    </lineage>
</organism>
<dbReference type="InterPro" id="IPR023313">
    <property type="entry name" value="UBQ-conjugating_AS"/>
</dbReference>
<keyword evidence="4" id="KW-0547">Nucleotide-binding</keyword>
<evidence type="ECO:0000313" key="6">
    <source>
        <dbReference type="EMBL" id="KHJ95383.1"/>
    </source>
</evidence>
<keyword evidence="1" id="KW-0808">Transferase</keyword>
<dbReference type="InterPro" id="IPR050113">
    <property type="entry name" value="Ub_conjugating_enzyme"/>
</dbReference>
<evidence type="ECO:0000259" key="5">
    <source>
        <dbReference type="PROSITE" id="PS50127"/>
    </source>
</evidence>
<dbReference type="PROSITE" id="PS00183">
    <property type="entry name" value="UBC_1"/>
    <property type="match status" value="1"/>
</dbReference>
<dbReference type="SUPFAM" id="SSF54495">
    <property type="entry name" value="UBC-like"/>
    <property type="match status" value="1"/>
</dbReference>
<dbReference type="GO" id="GO:0016740">
    <property type="term" value="F:transferase activity"/>
    <property type="evidence" value="ECO:0007669"/>
    <property type="project" value="UniProtKB-KW"/>
</dbReference>
<accession>A0A0B1TCT7</accession>
<gene>
    <name evidence="6" type="ORF">OESDEN_04670</name>
</gene>
<keyword evidence="4" id="KW-0067">ATP-binding</keyword>
<keyword evidence="6" id="KW-0436">Ligase</keyword>
<protein>
    <submittedName>
        <fullName evidence="6">Ubiquitin--protein ligase</fullName>
    </submittedName>
</protein>
<keyword evidence="7" id="KW-1185">Reference proteome</keyword>
<reference evidence="6 7" key="1">
    <citation type="submission" date="2014-03" db="EMBL/GenBank/DDBJ databases">
        <title>Draft genome of the hookworm Oesophagostomum dentatum.</title>
        <authorList>
            <person name="Mitreva M."/>
        </authorList>
    </citation>
    <scope>NUCLEOTIDE SEQUENCE [LARGE SCALE GENOMIC DNA]</scope>
    <source>
        <strain evidence="6 7">OD-Hann</strain>
    </source>
</reference>
<feature type="domain" description="UBC core" evidence="5">
    <location>
        <begin position="1"/>
        <end position="104"/>
    </location>
</feature>
<feature type="active site" description="Glycyl thioester intermediate" evidence="3">
    <location>
        <position position="35"/>
    </location>
</feature>
<dbReference type="GO" id="GO:0005524">
    <property type="term" value="F:ATP binding"/>
    <property type="evidence" value="ECO:0007669"/>
    <property type="project" value="UniProtKB-UniRule"/>
</dbReference>
<evidence type="ECO:0000256" key="3">
    <source>
        <dbReference type="PROSITE-ProRule" id="PRU10133"/>
    </source>
</evidence>
<dbReference type="GO" id="GO:0016874">
    <property type="term" value="F:ligase activity"/>
    <property type="evidence" value="ECO:0007669"/>
    <property type="project" value="UniProtKB-KW"/>
</dbReference>
<dbReference type="PROSITE" id="PS50127">
    <property type="entry name" value="UBC_2"/>
    <property type="match status" value="1"/>
</dbReference>
<evidence type="ECO:0000256" key="1">
    <source>
        <dbReference type="ARBA" id="ARBA00022679"/>
    </source>
</evidence>